<dbReference type="GeneID" id="68104395"/>
<dbReference type="Proteomes" id="UP000816034">
    <property type="component" value="Unassembled WGS sequence"/>
</dbReference>
<protein>
    <recommendedName>
        <fullName evidence="5">Septum formation protein Maf</fullName>
    </recommendedName>
</protein>
<dbReference type="Gene3D" id="3.90.950.10">
    <property type="match status" value="1"/>
</dbReference>
<comment type="cofactor">
    <cofactor evidence="1">
        <name>a divalent metal cation</name>
        <dbReference type="ChEBI" id="CHEBI:60240"/>
    </cofactor>
</comment>
<dbReference type="PANTHER" id="PTHR43213:SF5">
    <property type="entry name" value="BIFUNCTIONAL DTTP_UTP PYROPHOSPHATASE_METHYLTRANSFERASE PROTEIN-RELATED"/>
    <property type="match status" value="1"/>
</dbReference>
<accession>A0AA88G980</accession>
<dbReference type="PIRSF" id="PIRSF006305">
    <property type="entry name" value="Maf"/>
    <property type="match status" value="1"/>
</dbReference>
<dbReference type="AlphaFoldDB" id="A0AA88G980"/>
<dbReference type="Pfam" id="PF02545">
    <property type="entry name" value="Maf"/>
    <property type="match status" value="1"/>
</dbReference>
<keyword evidence="2" id="KW-0378">Hydrolase</keyword>
<keyword evidence="4" id="KW-1185">Reference proteome</keyword>
<dbReference type="RefSeq" id="XP_044542826.1">
    <property type="nucleotide sequence ID" value="XM_044687652.1"/>
</dbReference>
<proteinExistence type="predicted"/>
<dbReference type="EMBL" id="PYSW02000052">
    <property type="protein sequence ID" value="KAG2373652.1"/>
    <property type="molecule type" value="Genomic_DNA"/>
</dbReference>
<evidence type="ECO:0000256" key="2">
    <source>
        <dbReference type="ARBA" id="ARBA00022801"/>
    </source>
</evidence>
<reference evidence="3 4" key="1">
    <citation type="journal article" date="2018" name="BMC Genomics">
        <title>The genome of Naegleria lovaniensis, the basis for a comparative approach to unravel pathogenicity factors of the human pathogenic amoeba N. fowleri.</title>
        <authorList>
            <person name="Liechti N."/>
            <person name="Schurch N."/>
            <person name="Bruggmann R."/>
            <person name="Wittwer M."/>
        </authorList>
    </citation>
    <scope>NUCLEOTIDE SEQUENCE [LARGE SCALE GENOMIC DNA]</scope>
    <source>
        <strain evidence="3 4">ATCC 30569</strain>
    </source>
</reference>
<organism evidence="3 4">
    <name type="scientific">Naegleria lovaniensis</name>
    <name type="common">Amoeba</name>
    <dbReference type="NCBI Taxonomy" id="51637"/>
    <lineage>
        <taxon>Eukaryota</taxon>
        <taxon>Discoba</taxon>
        <taxon>Heterolobosea</taxon>
        <taxon>Tetramitia</taxon>
        <taxon>Eutetramitia</taxon>
        <taxon>Vahlkampfiidae</taxon>
        <taxon>Naegleria</taxon>
    </lineage>
</organism>
<dbReference type="GO" id="GO:0047429">
    <property type="term" value="F:nucleoside triphosphate diphosphatase activity"/>
    <property type="evidence" value="ECO:0007669"/>
    <property type="project" value="InterPro"/>
</dbReference>
<gene>
    <name evidence="3" type="ORF">C9374_011941</name>
</gene>
<evidence type="ECO:0000313" key="3">
    <source>
        <dbReference type="EMBL" id="KAG2373652.1"/>
    </source>
</evidence>
<dbReference type="InterPro" id="IPR003697">
    <property type="entry name" value="Maf-like"/>
</dbReference>
<dbReference type="InterPro" id="IPR029001">
    <property type="entry name" value="ITPase-like_fam"/>
</dbReference>
<evidence type="ECO:0000256" key="1">
    <source>
        <dbReference type="ARBA" id="ARBA00001968"/>
    </source>
</evidence>
<name>A0AA88G980_NAELO</name>
<evidence type="ECO:0000313" key="4">
    <source>
        <dbReference type="Proteomes" id="UP000816034"/>
    </source>
</evidence>
<evidence type="ECO:0008006" key="5">
    <source>
        <dbReference type="Google" id="ProtNLM"/>
    </source>
</evidence>
<sequence>MLKRLLQNHHVILASQSPRRKKILIENGGLEFEKDFVMIPSLFDEKSLDKKSFPTPKDFVIENSRLKAFNVFNDFKNLKENLIVIGSDSVVVYEEHILEKPVDEMDAINMLQMLSGNTHRVLSGVSIYIKTGNQVEQLVTFAAETKVLFDTLTLDHIKEYIERESHLIRQVPMEFRI</sequence>
<comment type="caution">
    <text evidence="3">The sequence shown here is derived from an EMBL/GenBank/DDBJ whole genome shotgun (WGS) entry which is preliminary data.</text>
</comment>
<dbReference type="SUPFAM" id="SSF52972">
    <property type="entry name" value="ITPase-like"/>
    <property type="match status" value="1"/>
</dbReference>
<dbReference type="PANTHER" id="PTHR43213">
    <property type="entry name" value="BIFUNCTIONAL DTTP/UTP PYROPHOSPHATASE/METHYLTRANSFERASE PROTEIN-RELATED"/>
    <property type="match status" value="1"/>
</dbReference>